<proteinExistence type="predicted"/>
<evidence type="ECO:0000256" key="1">
    <source>
        <dbReference type="ARBA" id="ARBA00022737"/>
    </source>
</evidence>
<evidence type="ECO:0000259" key="4">
    <source>
        <dbReference type="PROSITE" id="PS51272"/>
    </source>
</evidence>
<accession>A0A1M6MVV3</accession>
<keyword evidence="6" id="KW-1185">Reference proteome</keyword>
<keyword evidence="1" id="KW-0677">Repeat</keyword>
<name>A0A1M6MVV3_9FIRM</name>
<feature type="compositionally biased region" description="Low complexity" evidence="2">
    <location>
        <begin position="64"/>
        <end position="85"/>
    </location>
</feature>
<dbReference type="EMBL" id="FRAH01000008">
    <property type="protein sequence ID" value="SHJ87536.1"/>
    <property type="molecule type" value="Genomic_DNA"/>
</dbReference>
<evidence type="ECO:0000256" key="2">
    <source>
        <dbReference type="SAM" id="MobiDB-lite"/>
    </source>
</evidence>
<dbReference type="PROSITE" id="PS51272">
    <property type="entry name" value="SLH"/>
    <property type="match status" value="2"/>
</dbReference>
<protein>
    <submittedName>
        <fullName evidence="5">S-layer homology domain-containing protein</fullName>
    </submittedName>
</protein>
<dbReference type="OrthoDB" id="9816455at2"/>
<dbReference type="RefSeq" id="WP_072849186.1">
    <property type="nucleotide sequence ID" value="NZ_FRAH01000008.1"/>
</dbReference>
<dbReference type="Proteomes" id="UP000183975">
    <property type="component" value="Unassembled WGS sequence"/>
</dbReference>
<evidence type="ECO:0000313" key="5">
    <source>
        <dbReference type="EMBL" id="SHJ87536.1"/>
    </source>
</evidence>
<feature type="region of interest" description="Disordered" evidence="2">
    <location>
        <begin position="62"/>
        <end position="85"/>
    </location>
</feature>
<keyword evidence="3" id="KW-0732">Signal</keyword>
<sequence>MKNRKYGRMVAMALAAMMAMPTVAFAAGTTWDEDTAYYGALEQGKVPEEVMKQDEMGQYVISDGTATTPEGGETTTPEGGETAETTTLPFTDVAADAAYYNAVKYVYDNKLMAGTTDTTFEPEASLQRAMLAQILYNKEGATDVATESAYTDVEIGRWYATACLWAADKDLMTGVSETEFAPKANLTVEQLVQILYNYAQYKGVDVTVETATDVATASDWAKDAMSWAVSLKLVAADVDAKADATRAQVAEMLMLTADLKAAEAPADTTPAE</sequence>
<organism evidence="5 6">
    <name type="scientific">Anaerotignum lactatifermentans DSM 14214</name>
    <dbReference type="NCBI Taxonomy" id="1121323"/>
    <lineage>
        <taxon>Bacteria</taxon>
        <taxon>Bacillati</taxon>
        <taxon>Bacillota</taxon>
        <taxon>Clostridia</taxon>
        <taxon>Lachnospirales</taxon>
        <taxon>Anaerotignaceae</taxon>
        <taxon>Anaerotignum</taxon>
    </lineage>
</organism>
<feature type="signal peptide" evidence="3">
    <location>
        <begin position="1"/>
        <end position="26"/>
    </location>
</feature>
<feature type="chain" id="PRO_5012319384" evidence="3">
    <location>
        <begin position="27"/>
        <end position="272"/>
    </location>
</feature>
<evidence type="ECO:0000313" key="6">
    <source>
        <dbReference type="Proteomes" id="UP000183975"/>
    </source>
</evidence>
<dbReference type="AlphaFoldDB" id="A0A1M6MVV3"/>
<evidence type="ECO:0000256" key="3">
    <source>
        <dbReference type="SAM" id="SignalP"/>
    </source>
</evidence>
<feature type="domain" description="SLH" evidence="4">
    <location>
        <begin position="86"/>
        <end position="149"/>
    </location>
</feature>
<reference evidence="5 6" key="1">
    <citation type="submission" date="2016-11" db="EMBL/GenBank/DDBJ databases">
        <authorList>
            <person name="Jaros S."/>
            <person name="Januszkiewicz K."/>
            <person name="Wedrychowicz H."/>
        </authorList>
    </citation>
    <scope>NUCLEOTIDE SEQUENCE [LARGE SCALE GENOMIC DNA]</scope>
    <source>
        <strain evidence="5 6">DSM 14214</strain>
    </source>
</reference>
<dbReference type="Pfam" id="PF00395">
    <property type="entry name" value="SLH"/>
    <property type="match status" value="2"/>
</dbReference>
<dbReference type="InterPro" id="IPR001119">
    <property type="entry name" value="SLH_dom"/>
</dbReference>
<gene>
    <name evidence="5" type="ORF">SAMN02745138_00691</name>
</gene>
<feature type="domain" description="SLH" evidence="4">
    <location>
        <begin position="150"/>
        <end position="209"/>
    </location>
</feature>